<dbReference type="GO" id="GO:0000307">
    <property type="term" value="C:cyclin-dependent protein kinase holoenzyme complex"/>
    <property type="evidence" value="ECO:0007669"/>
    <property type="project" value="TreeGrafter"/>
</dbReference>
<dbReference type="Proteomes" id="UP001066276">
    <property type="component" value="Chromosome 6"/>
</dbReference>
<dbReference type="Pfam" id="PF02234">
    <property type="entry name" value="CDI"/>
    <property type="match status" value="1"/>
</dbReference>
<dbReference type="GO" id="GO:0005634">
    <property type="term" value="C:nucleus"/>
    <property type="evidence" value="ECO:0007669"/>
    <property type="project" value="InterPro"/>
</dbReference>
<dbReference type="GO" id="GO:0006974">
    <property type="term" value="P:DNA damage response"/>
    <property type="evidence" value="ECO:0007669"/>
    <property type="project" value="TreeGrafter"/>
</dbReference>
<evidence type="ECO:0000256" key="2">
    <source>
        <dbReference type="ARBA" id="ARBA00023013"/>
    </source>
</evidence>
<gene>
    <name evidence="5" type="ORF">NDU88_005873</name>
</gene>
<dbReference type="PANTHER" id="PTHR46778">
    <property type="entry name" value="CYCLIN-DEPENDENT KINASE INHIBITOR 1-RELATED"/>
    <property type="match status" value="1"/>
</dbReference>
<name>A0AAV7QJH8_PLEWA</name>
<keyword evidence="6" id="KW-1185">Reference proteome</keyword>
<feature type="domain" description="Cyclin-dependent kinase inhibitor" evidence="4">
    <location>
        <begin position="80"/>
        <end position="125"/>
    </location>
</feature>
<evidence type="ECO:0000256" key="3">
    <source>
        <dbReference type="SAM" id="MobiDB-lite"/>
    </source>
</evidence>
<proteinExistence type="inferred from homology"/>
<dbReference type="AlphaFoldDB" id="A0AAV7QJH8"/>
<feature type="compositionally biased region" description="Polar residues" evidence="3">
    <location>
        <begin position="152"/>
        <end position="164"/>
    </location>
</feature>
<reference evidence="5" key="1">
    <citation type="journal article" date="2022" name="bioRxiv">
        <title>Sequencing and chromosome-scale assembly of the giantPleurodeles waltlgenome.</title>
        <authorList>
            <person name="Brown T."/>
            <person name="Elewa A."/>
            <person name="Iarovenko S."/>
            <person name="Subramanian E."/>
            <person name="Araus A.J."/>
            <person name="Petzold A."/>
            <person name="Susuki M."/>
            <person name="Suzuki K.-i.T."/>
            <person name="Hayashi T."/>
            <person name="Toyoda A."/>
            <person name="Oliveira C."/>
            <person name="Osipova E."/>
            <person name="Leigh N.D."/>
            <person name="Simon A."/>
            <person name="Yun M.H."/>
        </authorList>
    </citation>
    <scope>NUCLEOTIDE SEQUENCE</scope>
    <source>
        <strain evidence="5">20211129_DDA</strain>
        <tissue evidence="5">Liver</tissue>
    </source>
</reference>
<dbReference type="PANTHER" id="PTHR46778:SF1">
    <property type="entry name" value="CYCLIN-DEPENDENT KINASE INHIBITOR 1"/>
    <property type="match status" value="1"/>
</dbReference>
<dbReference type="GO" id="GO:2000045">
    <property type="term" value="P:regulation of G1/S transition of mitotic cell cycle"/>
    <property type="evidence" value="ECO:0007669"/>
    <property type="project" value="TreeGrafter"/>
</dbReference>
<evidence type="ECO:0000256" key="1">
    <source>
        <dbReference type="ARBA" id="ARBA00006726"/>
    </source>
</evidence>
<evidence type="ECO:0000313" key="5">
    <source>
        <dbReference type="EMBL" id="KAJ1139502.1"/>
    </source>
</evidence>
<comment type="caution">
    <text evidence="5">The sequence shown here is derived from an EMBL/GenBank/DDBJ whole genome shotgun (WGS) entry which is preliminary data.</text>
</comment>
<keyword evidence="2" id="KW-0649">Protein kinase inhibitor</keyword>
<feature type="region of interest" description="Disordered" evidence="3">
    <location>
        <begin position="29"/>
        <end position="49"/>
    </location>
</feature>
<dbReference type="GO" id="GO:0004861">
    <property type="term" value="F:cyclin-dependent protein serine/threonine kinase inhibitor activity"/>
    <property type="evidence" value="ECO:0007669"/>
    <property type="project" value="InterPro"/>
</dbReference>
<feature type="region of interest" description="Disordered" evidence="3">
    <location>
        <begin position="146"/>
        <end position="179"/>
    </location>
</feature>
<evidence type="ECO:0000259" key="4">
    <source>
        <dbReference type="Pfam" id="PF02234"/>
    </source>
</evidence>
<dbReference type="InterPro" id="IPR029841">
    <property type="entry name" value="CDKN1A"/>
</dbReference>
<dbReference type="InterPro" id="IPR044898">
    <property type="entry name" value="CDI_dom_sf"/>
</dbReference>
<organism evidence="5 6">
    <name type="scientific">Pleurodeles waltl</name>
    <name type="common">Iberian ribbed newt</name>
    <dbReference type="NCBI Taxonomy" id="8319"/>
    <lineage>
        <taxon>Eukaryota</taxon>
        <taxon>Metazoa</taxon>
        <taxon>Chordata</taxon>
        <taxon>Craniata</taxon>
        <taxon>Vertebrata</taxon>
        <taxon>Euteleostomi</taxon>
        <taxon>Amphibia</taxon>
        <taxon>Batrachia</taxon>
        <taxon>Caudata</taxon>
        <taxon>Salamandroidea</taxon>
        <taxon>Salamandridae</taxon>
        <taxon>Pleurodelinae</taxon>
        <taxon>Pleurodeles</taxon>
    </lineage>
</organism>
<dbReference type="Gene3D" id="4.10.365.10">
    <property type="entry name" value="p27"/>
    <property type="match status" value="1"/>
</dbReference>
<protein>
    <recommendedName>
        <fullName evidence="4">Cyclin-dependent kinase inhibitor domain-containing protein</fullName>
    </recommendedName>
</protein>
<feature type="compositionally biased region" description="Polar residues" evidence="3">
    <location>
        <begin position="37"/>
        <end position="49"/>
    </location>
</feature>
<sequence length="265" mass="29124">MNRPISSLCLTNDFYPMNAEINCQSGPGIGRARRRSVTGTSRELPNSSSSYQHFGDMVNMCSSGSKSLEGACSRKVCRKLFGEVDHEQLKIDTEEMMSSCLEEAKQKWNFDFKNGIPLEGDFKWMVVGATEPQKLLLKEDLKGQKIGEPSCHQPQPVSGQSKQACTPHPKKEQEEEGNDAALTLSEDSINVAQIPDQVSSDGAQATRFSSCTLPVPEEASEPGQTLDAAEHAAVSTQCLKRKQTTLKDFYQAKRRSSQSSSKQSP</sequence>
<evidence type="ECO:0000313" key="6">
    <source>
        <dbReference type="Proteomes" id="UP001066276"/>
    </source>
</evidence>
<dbReference type="GO" id="GO:0072331">
    <property type="term" value="P:signal transduction by p53 class mediator"/>
    <property type="evidence" value="ECO:0007669"/>
    <property type="project" value="InterPro"/>
</dbReference>
<comment type="similarity">
    <text evidence="1">Belongs to the CDI family.</text>
</comment>
<dbReference type="EMBL" id="JANPWB010000010">
    <property type="protein sequence ID" value="KAJ1139502.1"/>
    <property type="molecule type" value="Genomic_DNA"/>
</dbReference>
<accession>A0AAV7QJH8</accession>
<dbReference type="InterPro" id="IPR003175">
    <property type="entry name" value="CDI_dom"/>
</dbReference>